<reference evidence="1" key="1">
    <citation type="submission" date="2019-08" db="EMBL/GenBank/DDBJ databases">
        <authorList>
            <person name="Kucharzyk K."/>
            <person name="Murdoch R.W."/>
            <person name="Higgins S."/>
            <person name="Loffler F."/>
        </authorList>
    </citation>
    <scope>NUCLEOTIDE SEQUENCE</scope>
</reference>
<proteinExistence type="predicted"/>
<dbReference type="AlphaFoldDB" id="A0A644T0D6"/>
<dbReference type="EMBL" id="VSSQ01000012">
    <property type="protein sequence ID" value="MPL60410.1"/>
    <property type="molecule type" value="Genomic_DNA"/>
</dbReference>
<sequence length="227" mass="25935">MNTEILQKINDVGSAFDLLLSAVNSVNESIMSLAPEELKKGNFEKAQEYNDKSKSLIKFTKDLLDHRNHWDNLFANNGEDNVINKKIAKSTPIVAQTLPVESVFIKKDGYVCKNQEIVMEFVSAGGGSYSLKLPIFVFIEIVKYIIKYFQNNEYIQSKDIAATLEQYLLKNTNYRDIKPIASKTLKFLLERGLLKYRNGRTGYYQLSGTADDVFAFLDTFDKRELTN</sequence>
<name>A0A644T0D6_9ZZZZ</name>
<protein>
    <submittedName>
        <fullName evidence="1">Uncharacterized protein</fullName>
    </submittedName>
</protein>
<gene>
    <name evidence="1" type="ORF">SDC9_05971</name>
</gene>
<evidence type="ECO:0000313" key="1">
    <source>
        <dbReference type="EMBL" id="MPL60410.1"/>
    </source>
</evidence>
<accession>A0A644T0D6</accession>
<organism evidence="1">
    <name type="scientific">bioreactor metagenome</name>
    <dbReference type="NCBI Taxonomy" id="1076179"/>
    <lineage>
        <taxon>unclassified sequences</taxon>
        <taxon>metagenomes</taxon>
        <taxon>ecological metagenomes</taxon>
    </lineage>
</organism>
<comment type="caution">
    <text evidence="1">The sequence shown here is derived from an EMBL/GenBank/DDBJ whole genome shotgun (WGS) entry which is preliminary data.</text>
</comment>